<evidence type="ECO:0000313" key="1">
    <source>
        <dbReference type="EMBL" id="KAJ9103073.1"/>
    </source>
</evidence>
<name>A0ACC2VUI7_9TREE</name>
<keyword evidence="2" id="KW-1185">Reference proteome</keyword>
<evidence type="ECO:0000313" key="2">
    <source>
        <dbReference type="Proteomes" id="UP001227268"/>
    </source>
</evidence>
<gene>
    <name evidence="1" type="ORF">QFC21_002495</name>
</gene>
<protein>
    <submittedName>
        <fullName evidence="1">Uncharacterized protein</fullName>
    </submittedName>
</protein>
<comment type="caution">
    <text evidence="1">The sequence shown here is derived from an EMBL/GenBank/DDBJ whole genome shotgun (WGS) entry which is preliminary data.</text>
</comment>
<dbReference type="Proteomes" id="UP001227268">
    <property type="component" value="Unassembled WGS sequence"/>
</dbReference>
<sequence>MSVKPPRRRESDQPSTSYFSAFSPISRKAISVPAIDTSSPLSRFSSLPPLSGTPQSQHPLVLELHSLRASLGKFQHVAHKTSMQLQGKAMEVVMAQDEVGRLRVENKVLKEEVEVLRKSDYAQDDHHLSPTTPLQHYPNNALSELTLAHRRLSSKLDITEDALHHANSTASQLELENERLQFEMEEKDVLAATWRVKVEEMAEEVEKERLERRKVEEELKICQLALAEYQKAEPVVDNSSPGAEEKHVDENSKSDPAETPSVNAETTTLTNNAQTSMICPSCTASFIPPQNAPTDPALPAQNTITTTTHLASTPTNILLAIRATRYLFNAFQDQLLVKSREIVRLEHEVEEMSVCARADKEMVEVALREKEVMRTELDKVKADDESASKVVERYMAFSQKTTQHLHSNFQSQTTRLSQTISTLRHQLLSTQTLLDREVARTAQLRSAIDELAEGFERETFGRRREVGLRLKSLEREEKRHEEGRRWAERVRRERSRLGGMADAGGTLTVHGKSVGMSRSPSPFVSPSKGRNSNLLHPSPSSTSLASMNNNAALNPYEENQHLSTLWDLLESGIELFAGHEDESLSSVLQGNRGDDGEVDNAAARVILAQEMTMSLMEELERTNRKLVALERKRLEWIATGTAEGAGDAPGYGTEPTRDSPVDRSYTLVPTIAANGAAKENVSPAPDLAGPDIPATQGLQLDLTGLDKPRENVANINLQNDATNLLLQRLQNANGRFSVIQKQLSDCAASVSNLQSSSADISPAYASTLQILLDGISDVVEDVRVEVEIAITDDHRDLKGYQTVLKLDPDNKTIAKANEYADPEYVAGKSASFAKRLSHVEHDLVAIKVALSEMQTEEPKPNGPGGMDEEIVNPLLGLTLRTVRAPAPLSRASMQHRQLGNRMKRGFFGGLGRTLSGTTPTTTLSRASSVSRPSPFASLNGTQMSPSEDEASTPVALYSAVERNVDEIDDVE</sequence>
<organism evidence="1 2">
    <name type="scientific">Naganishia friedmannii</name>
    <dbReference type="NCBI Taxonomy" id="89922"/>
    <lineage>
        <taxon>Eukaryota</taxon>
        <taxon>Fungi</taxon>
        <taxon>Dikarya</taxon>
        <taxon>Basidiomycota</taxon>
        <taxon>Agaricomycotina</taxon>
        <taxon>Tremellomycetes</taxon>
        <taxon>Filobasidiales</taxon>
        <taxon>Filobasidiaceae</taxon>
        <taxon>Naganishia</taxon>
    </lineage>
</organism>
<reference evidence="1" key="1">
    <citation type="submission" date="2023-04" db="EMBL/GenBank/DDBJ databases">
        <title>Draft Genome sequencing of Naganishia species isolated from polar environments using Oxford Nanopore Technology.</title>
        <authorList>
            <person name="Leo P."/>
            <person name="Venkateswaran K."/>
        </authorList>
    </citation>
    <scope>NUCLEOTIDE SEQUENCE</scope>
    <source>
        <strain evidence="1">MNA-CCFEE 5423</strain>
    </source>
</reference>
<proteinExistence type="predicted"/>
<accession>A0ACC2VUI7</accession>
<dbReference type="EMBL" id="JASBWT010000007">
    <property type="protein sequence ID" value="KAJ9103073.1"/>
    <property type="molecule type" value="Genomic_DNA"/>
</dbReference>